<keyword evidence="7" id="KW-0256">Endoplasmic reticulum</keyword>
<evidence type="ECO:0000256" key="4">
    <source>
        <dbReference type="ARBA" id="ARBA00022568"/>
    </source>
</evidence>
<keyword evidence="8" id="KW-0106">Calcium</keyword>
<name>A0ABY8TL78_TETOB</name>
<evidence type="ECO:0000256" key="13">
    <source>
        <dbReference type="ARBA" id="ARBA00023303"/>
    </source>
</evidence>
<keyword evidence="5" id="KW-0107">Calcium channel</keyword>
<proteinExistence type="inferred from homology"/>
<comment type="subcellular location">
    <subcellularLocation>
        <location evidence="1">Endoplasmic reticulum membrane</location>
        <topology evidence="1">Multi-pass membrane protein</topology>
    </subcellularLocation>
</comment>
<evidence type="ECO:0000256" key="1">
    <source>
        <dbReference type="ARBA" id="ARBA00004477"/>
    </source>
</evidence>
<evidence type="ECO:0008006" key="16">
    <source>
        <dbReference type="Google" id="ProtNLM"/>
    </source>
</evidence>
<dbReference type="InterPro" id="IPR002809">
    <property type="entry name" value="EMC3/TMCO1"/>
</dbReference>
<keyword evidence="4" id="KW-0109">Calcium transport</keyword>
<evidence type="ECO:0000256" key="11">
    <source>
        <dbReference type="ARBA" id="ARBA00023065"/>
    </source>
</evidence>
<evidence type="ECO:0000256" key="9">
    <source>
        <dbReference type="ARBA" id="ARBA00022989"/>
    </source>
</evidence>
<evidence type="ECO:0000256" key="8">
    <source>
        <dbReference type="ARBA" id="ARBA00022837"/>
    </source>
</evidence>
<evidence type="ECO:0000256" key="7">
    <source>
        <dbReference type="ARBA" id="ARBA00022824"/>
    </source>
</evidence>
<evidence type="ECO:0000256" key="6">
    <source>
        <dbReference type="ARBA" id="ARBA00022692"/>
    </source>
</evidence>
<evidence type="ECO:0000313" key="14">
    <source>
        <dbReference type="EMBL" id="WIA09128.1"/>
    </source>
</evidence>
<keyword evidence="9" id="KW-1133">Transmembrane helix</keyword>
<keyword evidence="13" id="KW-0407">Ion channel</keyword>
<keyword evidence="15" id="KW-1185">Reference proteome</keyword>
<dbReference type="InterPro" id="IPR008559">
    <property type="entry name" value="TMCO1"/>
</dbReference>
<gene>
    <name evidence="14" type="ORF">OEZ85_008540</name>
</gene>
<dbReference type="Pfam" id="PF01956">
    <property type="entry name" value="EMC3_TMCO1"/>
    <property type="match status" value="1"/>
</dbReference>
<sequence>MPLTSDPFNVIAIGLAAAVFTEALAWAFVYRTSSYRRLKEELERTCRKLEAIKQGSSGGVVAASSKAALKGNKKEKRIEDNMKSSSKEMSAARFKANIFTMVTMAVVYKFVISKWDGVAMGRLPFSPPALLQNITHRGLTGNDATDCSAMFVFATSFAFFKQNVSKALGFNLSRAATRALTANNPMANMDAAAKKQSSSHAQAASLSV</sequence>
<reference evidence="14 15" key="1">
    <citation type="submission" date="2023-05" db="EMBL/GenBank/DDBJ databases">
        <title>A 100% complete, gapless, phased diploid assembly of the Scenedesmus obliquus UTEX 3031 genome.</title>
        <authorList>
            <person name="Biondi T.C."/>
            <person name="Hanschen E.R."/>
            <person name="Kwon T."/>
            <person name="Eng W."/>
            <person name="Kruse C.P.S."/>
            <person name="Koehler S.I."/>
            <person name="Kunde Y."/>
            <person name="Gleasner C.D."/>
            <person name="You Mak K.T."/>
            <person name="Polle J."/>
            <person name="Hovde B.T."/>
            <person name="Starkenburg S.R."/>
        </authorList>
    </citation>
    <scope>NUCLEOTIDE SEQUENCE [LARGE SCALE GENOMIC DNA]</scope>
    <source>
        <strain evidence="14 15">DOE0152z</strain>
    </source>
</reference>
<dbReference type="Proteomes" id="UP001244341">
    <property type="component" value="Chromosome 1b"/>
</dbReference>
<keyword evidence="6" id="KW-0812">Transmembrane</keyword>
<evidence type="ECO:0000256" key="5">
    <source>
        <dbReference type="ARBA" id="ARBA00022673"/>
    </source>
</evidence>
<keyword evidence="11" id="KW-0406">Ion transport</keyword>
<protein>
    <recommendedName>
        <fullName evidence="16">Calcium load-activated calcium channel</fullName>
    </recommendedName>
</protein>
<keyword evidence="3" id="KW-0813">Transport</keyword>
<organism evidence="14 15">
    <name type="scientific">Tetradesmus obliquus</name>
    <name type="common">Green alga</name>
    <name type="synonym">Acutodesmus obliquus</name>
    <dbReference type="NCBI Taxonomy" id="3088"/>
    <lineage>
        <taxon>Eukaryota</taxon>
        <taxon>Viridiplantae</taxon>
        <taxon>Chlorophyta</taxon>
        <taxon>core chlorophytes</taxon>
        <taxon>Chlorophyceae</taxon>
        <taxon>CS clade</taxon>
        <taxon>Sphaeropleales</taxon>
        <taxon>Scenedesmaceae</taxon>
        <taxon>Tetradesmus</taxon>
    </lineage>
</organism>
<evidence type="ECO:0000256" key="12">
    <source>
        <dbReference type="ARBA" id="ARBA00023136"/>
    </source>
</evidence>
<evidence type="ECO:0000256" key="3">
    <source>
        <dbReference type="ARBA" id="ARBA00022448"/>
    </source>
</evidence>
<evidence type="ECO:0000256" key="2">
    <source>
        <dbReference type="ARBA" id="ARBA00006537"/>
    </source>
</evidence>
<dbReference type="PANTHER" id="PTHR20917">
    <property type="entry name" value="PNAS-RELATED"/>
    <property type="match status" value="1"/>
</dbReference>
<dbReference type="EMBL" id="CP126208">
    <property type="protein sequence ID" value="WIA09128.1"/>
    <property type="molecule type" value="Genomic_DNA"/>
</dbReference>
<keyword evidence="10" id="KW-0175">Coiled coil</keyword>
<accession>A0ABY8TL78</accession>
<keyword evidence="12" id="KW-0472">Membrane</keyword>
<dbReference type="SMART" id="SM01415">
    <property type="entry name" value="DUF106"/>
    <property type="match status" value="1"/>
</dbReference>
<comment type="similarity">
    <text evidence="2">Belongs to the TMCO1 family.</text>
</comment>
<evidence type="ECO:0000313" key="15">
    <source>
        <dbReference type="Proteomes" id="UP001244341"/>
    </source>
</evidence>
<dbReference type="PANTHER" id="PTHR20917:SF0">
    <property type="entry name" value="CALCIUM LOAD-ACTIVATED CALCIUM CHANNEL"/>
    <property type="match status" value="1"/>
</dbReference>
<evidence type="ECO:0000256" key="10">
    <source>
        <dbReference type="ARBA" id="ARBA00023054"/>
    </source>
</evidence>